<organism evidence="6 7">
    <name type="scientific">Streptomyces desertarenae</name>
    <dbReference type="NCBI Taxonomy" id="2666184"/>
    <lineage>
        <taxon>Bacteria</taxon>
        <taxon>Bacillati</taxon>
        <taxon>Actinomycetota</taxon>
        <taxon>Actinomycetes</taxon>
        <taxon>Kitasatosporales</taxon>
        <taxon>Streptomycetaceae</taxon>
        <taxon>Streptomyces</taxon>
    </lineage>
</organism>
<feature type="domain" description="Prephenate/arogenate dehydrogenase" evidence="5">
    <location>
        <begin position="7"/>
        <end position="285"/>
    </location>
</feature>
<reference evidence="7" key="1">
    <citation type="journal article" date="2019" name="Int. J. Syst. Evol. Microbiol.">
        <title>The Global Catalogue of Microorganisms (GCM) 10K type strain sequencing project: providing services to taxonomists for standard genome sequencing and annotation.</title>
        <authorList>
            <consortium name="The Broad Institute Genomics Platform"/>
            <consortium name="The Broad Institute Genome Sequencing Center for Infectious Disease"/>
            <person name="Wu L."/>
            <person name="Ma J."/>
        </authorList>
    </citation>
    <scope>NUCLEOTIDE SEQUENCE [LARGE SCALE GENOMIC DNA]</scope>
    <source>
        <strain evidence="7">CGMCC 4.7455</strain>
    </source>
</reference>
<dbReference type="Gene3D" id="1.10.3660.10">
    <property type="entry name" value="6-phosphogluconate dehydrogenase C-terminal like domain"/>
    <property type="match status" value="1"/>
</dbReference>
<keyword evidence="2" id="KW-0560">Oxidoreductase</keyword>
<evidence type="ECO:0000259" key="5">
    <source>
        <dbReference type="PROSITE" id="PS51176"/>
    </source>
</evidence>
<dbReference type="NCBIfam" id="NF005112">
    <property type="entry name" value="PRK06545.2-4"/>
    <property type="match status" value="1"/>
</dbReference>
<proteinExistence type="inferred from homology"/>
<feature type="compositionally biased region" description="Low complexity" evidence="3">
    <location>
        <begin position="304"/>
        <end position="314"/>
    </location>
</feature>
<dbReference type="Pfam" id="PF20463">
    <property type="entry name" value="PDH_C"/>
    <property type="match status" value="1"/>
</dbReference>
<sequence>MTPTILRTATVIGCGLIGTSAALALTRSGVEVALHDRDPAAVAEAELLGAGTALAAGRPPADVVVVATPPSTVVEVLYEAQARGLGHAYTDVASTKEHICAEAELLGCDLRGYVPGHPMAGAELSGPAAARADLFAGRPWILCPFGTTPSTALHAVTDLVSRCAAEPVALAPGEHDRAAAVLSHGPHLVSAALAARLADTDPALLALSGPGLRDTTRTAGGDPGLWSEILAQNAGAVAEVAEEVAARLLSAAAALRSGDAPSVCALLAQGAHGRSALVGAADAGRWDGPRRRTGPPGTERRRPGAGAARPAGRGPRTRSG</sequence>
<dbReference type="Pfam" id="PF02153">
    <property type="entry name" value="PDH_N"/>
    <property type="match status" value="1"/>
</dbReference>
<name>A0ABW4PTE4_9ACTN</name>
<dbReference type="InterPro" id="IPR050812">
    <property type="entry name" value="Preph/Arog_dehydrog"/>
</dbReference>
<feature type="signal peptide" evidence="4">
    <location>
        <begin position="1"/>
        <end position="24"/>
    </location>
</feature>
<dbReference type="PANTHER" id="PTHR21363:SF0">
    <property type="entry name" value="PREPHENATE DEHYDROGENASE [NADP(+)]"/>
    <property type="match status" value="1"/>
</dbReference>
<dbReference type="InterPro" id="IPR036291">
    <property type="entry name" value="NAD(P)-bd_dom_sf"/>
</dbReference>
<dbReference type="EMBL" id="JBHUFU010000019">
    <property type="protein sequence ID" value="MFD1832773.1"/>
    <property type="molecule type" value="Genomic_DNA"/>
</dbReference>
<dbReference type="SUPFAM" id="SSF48179">
    <property type="entry name" value="6-phosphogluconate dehydrogenase C-terminal domain-like"/>
    <property type="match status" value="1"/>
</dbReference>
<feature type="region of interest" description="Disordered" evidence="3">
    <location>
        <begin position="280"/>
        <end position="320"/>
    </location>
</feature>
<dbReference type="InterPro" id="IPR046825">
    <property type="entry name" value="PDH_C"/>
</dbReference>
<evidence type="ECO:0000256" key="1">
    <source>
        <dbReference type="ARBA" id="ARBA00007964"/>
    </source>
</evidence>
<feature type="chain" id="PRO_5046126142" evidence="4">
    <location>
        <begin position="25"/>
        <end position="320"/>
    </location>
</feature>
<keyword evidence="7" id="KW-1185">Reference proteome</keyword>
<dbReference type="PROSITE" id="PS51176">
    <property type="entry name" value="PDH_ADH"/>
    <property type="match status" value="1"/>
</dbReference>
<comment type="similarity">
    <text evidence="1">Belongs to the prephenate/arogenate dehydrogenase family.</text>
</comment>
<dbReference type="InterPro" id="IPR046826">
    <property type="entry name" value="PDH_N"/>
</dbReference>
<dbReference type="PANTHER" id="PTHR21363">
    <property type="entry name" value="PREPHENATE DEHYDROGENASE"/>
    <property type="match status" value="1"/>
</dbReference>
<evidence type="ECO:0000256" key="4">
    <source>
        <dbReference type="SAM" id="SignalP"/>
    </source>
</evidence>
<dbReference type="Proteomes" id="UP001597365">
    <property type="component" value="Unassembled WGS sequence"/>
</dbReference>
<gene>
    <name evidence="6" type="ORF">ACFSJS_24465</name>
</gene>
<keyword evidence="4" id="KW-0732">Signal</keyword>
<protein>
    <submittedName>
        <fullName evidence="6">Prephenate dehydrogenase</fullName>
    </submittedName>
</protein>
<dbReference type="InterPro" id="IPR008927">
    <property type="entry name" value="6-PGluconate_DH-like_C_sf"/>
</dbReference>
<evidence type="ECO:0000256" key="2">
    <source>
        <dbReference type="ARBA" id="ARBA00023002"/>
    </source>
</evidence>
<dbReference type="SUPFAM" id="SSF51735">
    <property type="entry name" value="NAD(P)-binding Rossmann-fold domains"/>
    <property type="match status" value="1"/>
</dbReference>
<dbReference type="Gene3D" id="3.40.50.720">
    <property type="entry name" value="NAD(P)-binding Rossmann-like Domain"/>
    <property type="match status" value="1"/>
</dbReference>
<dbReference type="InterPro" id="IPR003099">
    <property type="entry name" value="Prephen_DH"/>
</dbReference>
<evidence type="ECO:0000313" key="7">
    <source>
        <dbReference type="Proteomes" id="UP001597365"/>
    </source>
</evidence>
<dbReference type="RefSeq" id="WP_380904002.1">
    <property type="nucleotide sequence ID" value="NZ_JBHUFU010000019.1"/>
</dbReference>
<evidence type="ECO:0000313" key="6">
    <source>
        <dbReference type="EMBL" id="MFD1832773.1"/>
    </source>
</evidence>
<evidence type="ECO:0000256" key="3">
    <source>
        <dbReference type="SAM" id="MobiDB-lite"/>
    </source>
</evidence>
<accession>A0ABW4PTE4</accession>
<comment type="caution">
    <text evidence="6">The sequence shown here is derived from an EMBL/GenBank/DDBJ whole genome shotgun (WGS) entry which is preliminary data.</text>
</comment>